<reference evidence="5 6" key="1">
    <citation type="journal article" date="2015" name="Genome Announc.">
        <title>Expanding the biotechnology potential of lactobacilli through comparative genomics of 213 strains and associated genera.</title>
        <authorList>
            <person name="Sun Z."/>
            <person name="Harris H.M."/>
            <person name="McCann A."/>
            <person name="Guo C."/>
            <person name="Argimon S."/>
            <person name="Zhang W."/>
            <person name="Yang X."/>
            <person name="Jeffery I.B."/>
            <person name="Cooney J.C."/>
            <person name="Kagawa T.F."/>
            <person name="Liu W."/>
            <person name="Song Y."/>
            <person name="Salvetti E."/>
            <person name="Wrobel A."/>
            <person name="Rasinkangas P."/>
            <person name="Parkhill J."/>
            <person name="Rea M.C."/>
            <person name="O'Sullivan O."/>
            <person name="Ritari J."/>
            <person name="Douillard F.P."/>
            <person name="Paul Ross R."/>
            <person name="Yang R."/>
            <person name="Briner A.E."/>
            <person name="Felis G.E."/>
            <person name="de Vos W.M."/>
            <person name="Barrangou R."/>
            <person name="Klaenhammer T.R."/>
            <person name="Caufield P.W."/>
            <person name="Cui Y."/>
            <person name="Zhang H."/>
            <person name="O'Toole P.W."/>
        </authorList>
    </citation>
    <scope>NUCLEOTIDE SEQUENCE [LARGE SCALE GENOMIC DNA]</scope>
    <source>
        <strain evidence="5 6">DSM 21376</strain>
    </source>
</reference>
<accession>A0A023CXP7</accession>
<dbReference type="InterPro" id="IPR050313">
    <property type="entry name" value="Carb_Metab_HTH_regulators"/>
</dbReference>
<dbReference type="Pfam" id="PF08220">
    <property type="entry name" value="HTH_DeoR"/>
    <property type="match status" value="1"/>
</dbReference>
<evidence type="ECO:0000256" key="2">
    <source>
        <dbReference type="ARBA" id="ARBA00023125"/>
    </source>
</evidence>
<sequence>MTLNQSEREKKIIEILMREKNVNVNNLKDLLKTSISTLRRDLIALESTNIIKRSHGTVSLLQNSNIEFAYATRRQANEDIKNKLCRKASQFITDNSAIFLDASSTLSFLPKYLSNKKNLHIITNSIHIALEVNYLNNIDLSILGGKVAFESGAVLGGKALSDLINYFRPDLSFLSCSSINEHGIFMADEEQNVLKKAILHYSKQAILLIDHTKFEKKDYIILSNFKDYNINKIITDIKPSEEICQSLKANNISLVTI</sequence>
<evidence type="ECO:0000256" key="3">
    <source>
        <dbReference type="ARBA" id="ARBA00023163"/>
    </source>
</evidence>
<dbReference type="Pfam" id="PF00455">
    <property type="entry name" value="DeoRC"/>
    <property type="match status" value="1"/>
</dbReference>
<evidence type="ECO:0000313" key="5">
    <source>
        <dbReference type="EMBL" id="KRN06878.1"/>
    </source>
</evidence>
<dbReference type="eggNOG" id="COG1349">
    <property type="taxonomic scope" value="Bacteria"/>
</dbReference>
<dbReference type="InterPro" id="IPR036390">
    <property type="entry name" value="WH_DNA-bd_sf"/>
</dbReference>
<gene>
    <name evidence="5" type="ORF">FD15_GL000437</name>
</gene>
<dbReference type="PATRIC" id="fig|1423806.3.peg.445"/>
<dbReference type="InterPro" id="IPR001034">
    <property type="entry name" value="DeoR_HTH"/>
</dbReference>
<organism evidence="5 6">
    <name type="scientific">Liquorilactobacillus sucicola DSM 21376 = JCM 15457</name>
    <dbReference type="NCBI Taxonomy" id="1423806"/>
    <lineage>
        <taxon>Bacteria</taxon>
        <taxon>Bacillati</taxon>
        <taxon>Bacillota</taxon>
        <taxon>Bacilli</taxon>
        <taxon>Lactobacillales</taxon>
        <taxon>Lactobacillaceae</taxon>
        <taxon>Liquorilactobacillus</taxon>
    </lineage>
</organism>
<dbReference type="GO" id="GO:0003677">
    <property type="term" value="F:DNA binding"/>
    <property type="evidence" value="ECO:0007669"/>
    <property type="project" value="UniProtKB-KW"/>
</dbReference>
<comment type="caution">
    <text evidence="5">The sequence shown here is derived from an EMBL/GenBank/DDBJ whole genome shotgun (WGS) entry which is preliminary data.</text>
</comment>
<evidence type="ECO:0000313" key="6">
    <source>
        <dbReference type="Proteomes" id="UP000050961"/>
    </source>
</evidence>
<evidence type="ECO:0000259" key="4">
    <source>
        <dbReference type="PROSITE" id="PS51000"/>
    </source>
</evidence>
<dbReference type="Proteomes" id="UP000050961">
    <property type="component" value="Unassembled WGS sequence"/>
</dbReference>
<feature type="domain" description="HTH deoR-type" evidence="4">
    <location>
        <begin position="5"/>
        <end position="60"/>
    </location>
</feature>
<dbReference type="SMART" id="SM01134">
    <property type="entry name" value="DeoRC"/>
    <property type="match status" value="1"/>
</dbReference>
<dbReference type="InterPro" id="IPR018356">
    <property type="entry name" value="Tscrpt_reg_HTH_DeoR_CS"/>
</dbReference>
<dbReference type="PANTHER" id="PTHR30363">
    <property type="entry name" value="HTH-TYPE TRANSCRIPTIONAL REGULATOR SRLR-RELATED"/>
    <property type="match status" value="1"/>
</dbReference>
<name>A0A023CXP7_9LACO</name>
<proteinExistence type="predicted"/>
<keyword evidence="3" id="KW-0804">Transcription</keyword>
<dbReference type="AlphaFoldDB" id="A0A023CXP7"/>
<keyword evidence="1" id="KW-0805">Transcription regulation</keyword>
<protein>
    <submittedName>
        <fullName evidence="5">Fucose operon repressor, deor family protein</fullName>
    </submittedName>
</protein>
<dbReference type="Gene3D" id="3.40.50.1360">
    <property type="match status" value="1"/>
</dbReference>
<dbReference type="PROSITE" id="PS51000">
    <property type="entry name" value="HTH_DEOR_2"/>
    <property type="match status" value="1"/>
</dbReference>
<dbReference type="SMART" id="SM00420">
    <property type="entry name" value="HTH_DEOR"/>
    <property type="match status" value="1"/>
</dbReference>
<dbReference type="InterPro" id="IPR037171">
    <property type="entry name" value="NagB/RpiA_transferase-like"/>
</dbReference>
<dbReference type="OrthoDB" id="9798651at2"/>
<dbReference type="RefSeq" id="WP_034988418.1">
    <property type="nucleotide sequence ID" value="NZ_AYZF01000008.1"/>
</dbReference>
<keyword evidence="2" id="KW-0238">DNA-binding</keyword>
<dbReference type="InterPro" id="IPR014036">
    <property type="entry name" value="DeoR-like_C"/>
</dbReference>
<dbReference type="STRING" id="1423806.FD15_GL000437"/>
<dbReference type="PROSITE" id="PS00894">
    <property type="entry name" value="HTH_DEOR_1"/>
    <property type="match status" value="1"/>
</dbReference>
<dbReference type="EMBL" id="AYZF01000008">
    <property type="protein sequence ID" value="KRN06878.1"/>
    <property type="molecule type" value="Genomic_DNA"/>
</dbReference>
<dbReference type="SUPFAM" id="SSF100950">
    <property type="entry name" value="NagB/RpiA/CoA transferase-like"/>
    <property type="match status" value="1"/>
</dbReference>
<dbReference type="GO" id="GO:0003700">
    <property type="term" value="F:DNA-binding transcription factor activity"/>
    <property type="evidence" value="ECO:0007669"/>
    <property type="project" value="InterPro"/>
</dbReference>
<dbReference type="SUPFAM" id="SSF46785">
    <property type="entry name" value="Winged helix' DNA-binding domain"/>
    <property type="match status" value="1"/>
</dbReference>
<keyword evidence="6" id="KW-1185">Reference proteome</keyword>
<dbReference type="PANTHER" id="PTHR30363:SF44">
    <property type="entry name" value="AGA OPERON TRANSCRIPTIONAL REPRESSOR-RELATED"/>
    <property type="match status" value="1"/>
</dbReference>
<evidence type="ECO:0000256" key="1">
    <source>
        <dbReference type="ARBA" id="ARBA00023015"/>
    </source>
</evidence>